<name>A0A917PHV4_9MICO</name>
<feature type="transmembrane region" description="Helical" evidence="2">
    <location>
        <begin position="153"/>
        <end position="177"/>
    </location>
</feature>
<dbReference type="EMBL" id="BMMD01000008">
    <property type="protein sequence ID" value="GGJ79591.1"/>
    <property type="molecule type" value="Genomic_DNA"/>
</dbReference>
<comment type="caution">
    <text evidence="3">The sequence shown here is derived from an EMBL/GenBank/DDBJ whole genome shotgun (WGS) entry which is preliminary data.</text>
</comment>
<keyword evidence="2" id="KW-0812">Transmembrane</keyword>
<evidence type="ECO:0000256" key="1">
    <source>
        <dbReference type="SAM" id="MobiDB-lite"/>
    </source>
</evidence>
<feature type="transmembrane region" description="Helical" evidence="2">
    <location>
        <begin position="116"/>
        <end position="141"/>
    </location>
</feature>
<organism evidence="3 4">
    <name type="scientific">Agromyces bauzanensis</name>
    <dbReference type="NCBI Taxonomy" id="1308924"/>
    <lineage>
        <taxon>Bacteria</taxon>
        <taxon>Bacillati</taxon>
        <taxon>Actinomycetota</taxon>
        <taxon>Actinomycetes</taxon>
        <taxon>Micrococcales</taxon>
        <taxon>Microbacteriaceae</taxon>
        <taxon>Agromyces</taxon>
    </lineage>
</organism>
<gene>
    <name evidence="3" type="ORF">GCM10011372_17500</name>
</gene>
<reference evidence="3" key="1">
    <citation type="journal article" date="2014" name="Int. J. Syst. Evol. Microbiol.">
        <title>Complete genome sequence of Corynebacterium casei LMG S-19264T (=DSM 44701T), isolated from a smear-ripened cheese.</title>
        <authorList>
            <consortium name="US DOE Joint Genome Institute (JGI-PGF)"/>
            <person name="Walter F."/>
            <person name="Albersmeier A."/>
            <person name="Kalinowski J."/>
            <person name="Ruckert C."/>
        </authorList>
    </citation>
    <scope>NUCLEOTIDE SEQUENCE</scope>
    <source>
        <strain evidence="3">CGMCC 1.8984</strain>
    </source>
</reference>
<protein>
    <submittedName>
        <fullName evidence="3">Uncharacterized protein</fullName>
    </submittedName>
</protein>
<accession>A0A917PHV4</accession>
<evidence type="ECO:0000256" key="2">
    <source>
        <dbReference type="SAM" id="Phobius"/>
    </source>
</evidence>
<keyword evidence="2" id="KW-0472">Membrane</keyword>
<feature type="transmembrane region" description="Helical" evidence="2">
    <location>
        <begin position="67"/>
        <end position="96"/>
    </location>
</feature>
<proteinExistence type="predicted"/>
<feature type="compositionally biased region" description="Polar residues" evidence="1">
    <location>
        <begin position="25"/>
        <end position="34"/>
    </location>
</feature>
<dbReference type="AlphaFoldDB" id="A0A917PHV4"/>
<keyword evidence="2" id="KW-1133">Transmembrane helix</keyword>
<reference evidence="3" key="2">
    <citation type="submission" date="2020-09" db="EMBL/GenBank/DDBJ databases">
        <authorList>
            <person name="Sun Q."/>
            <person name="Zhou Y."/>
        </authorList>
    </citation>
    <scope>NUCLEOTIDE SEQUENCE</scope>
    <source>
        <strain evidence="3">CGMCC 1.8984</strain>
    </source>
</reference>
<keyword evidence="4" id="KW-1185">Reference proteome</keyword>
<dbReference type="RefSeq" id="WP_188743048.1">
    <property type="nucleotide sequence ID" value="NZ_BAABFW010000001.1"/>
</dbReference>
<evidence type="ECO:0000313" key="4">
    <source>
        <dbReference type="Proteomes" id="UP000636956"/>
    </source>
</evidence>
<feature type="transmembrane region" description="Helical" evidence="2">
    <location>
        <begin position="197"/>
        <end position="220"/>
    </location>
</feature>
<feature type="region of interest" description="Disordered" evidence="1">
    <location>
        <begin position="1"/>
        <end position="37"/>
    </location>
</feature>
<evidence type="ECO:0000313" key="3">
    <source>
        <dbReference type="EMBL" id="GGJ79591.1"/>
    </source>
</evidence>
<dbReference type="Proteomes" id="UP000636956">
    <property type="component" value="Unassembled WGS sequence"/>
</dbReference>
<sequence>MSYPLYPADPTADPAEPFRKLDTGPMTSPVSTVGQRPGAWAPAVDARPLTIDEIVERQREAFGGVKVGSAFFGLLIALAVGAILGGLLAGAGAALGLGPLLLPRVPARVGSFDAELVGWIVLGAGLAIVLVAFYCGGYVAGRMARFSGFVQGLAVWAWALVIAILAGVAGFLLGGRLFDNVTDRVGGFGRLLVPGDFVVIAGIITVVVVAVASLGIAMLGGMAGMRYHRRVDRVALDA</sequence>